<dbReference type="GO" id="GO:0000976">
    <property type="term" value="F:transcription cis-regulatory region binding"/>
    <property type="evidence" value="ECO:0007669"/>
    <property type="project" value="TreeGrafter"/>
</dbReference>
<dbReference type="InterPro" id="IPR023772">
    <property type="entry name" value="DNA-bd_HTH_TetR-type_CS"/>
</dbReference>
<proteinExistence type="predicted"/>
<dbReference type="PROSITE" id="PS50977">
    <property type="entry name" value="HTH_TETR_2"/>
    <property type="match status" value="1"/>
</dbReference>
<gene>
    <name evidence="4" type="ORF">SAMN05216508_1149</name>
</gene>
<dbReference type="SUPFAM" id="SSF48498">
    <property type="entry name" value="Tetracyclin repressor-like, C-terminal domain"/>
    <property type="match status" value="1"/>
</dbReference>
<name>A0A1I7H9T5_9FIRM</name>
<accession>A0A1I7H9T5</accession>
<reference evidence="4 5" key="1">
    <citation type="submission" date="2016-10" db="EMBL/GenBank/DDBJ databases">
        <authorList>
            <person name="de Groot N.N."/>
        </authorList>
    </citation>
    <scope>NUCLEOTIDE SEQUENCE [LARGE SCALE GENOMIC DNA]</scope>
    <source>
        <strain evidence="4 5">KHGC13</strain>
    </source>
</reference>
<dbReference type="AlphaFoldDB" id="A0A1I7H9T5"/>
<dbReference type="STRING" id="155865.SAMN05216515_1159"/>
<dbReference type="PANTHER" id="PTHR30055">
    <property type="entry name" value="HTH-TYPE TRANSCRIPTIONAL REGULATOR RUTR"/>
    <property type="match status" value="1"/>
</dbReference>
<dbReference type="InterPro" id="IPR013570">
    <property type="entry name" value="Tscrpt_reg_YsiA_C"/>
</dbReference>
<dbReference type="InterPro" id="IPR009057">
    <property type="entry name" value="Homeodomain-like_sf"/>
</dbReference>
<dbReference type="PRINTS" id="PR00455">
    <property type="entry name" value="HTHTETR"/>
</dbReference>
<protein>
    <submittedName>
        <fullName evidence="4">Transcriptional regulator, TetR family</fullName>
    </submittedName>
</protein>
<dbReference type="InterPro" id="IPR050109">
    <property type="entry name" value="HTH-type_TetR-like_transc_reg"/>
</dbReference>
<keyword evidence="1 2" id="KW-0238">DNA-binding</keyword>
<keyword evidence="5" id="KW-1185">Reference proteome</keyword>
<dbReference type="InterPro" id="IPR001647">
    <property type="entry name" value="HTH_TetR"/>
</dbReference>
<dbReference type="EMBL" id="FPBT01000014">
    <property type="protein sequence ID" value="SFU57485.1"/>
    <property type="molecule type" value="Genomic_DNA"/>
</dbReference>
<dbReference type="Proteomes" id="UP000198817">
    <property type="component" value="Unassembled WGS sequence"/>
</dbReference>
<dbReference type="PANTHER" id="PTHR30055:SF226">
    <property type="entry name" value="HTH-TYPE TRANSCRIPTIONAL REGULATOR PKSA"/>
    <property type="match status" value="1"/>
</dbReference>
<feature type="domain" description="HTH tetR-type" evidence="3">
    <location>
        <begin position="6"/>
        <end position="66"/>
    </location>
</feature>
<dbReference type="SUPFAM" id="SSF46689">
    <property type="entry name" value="Homeodomain-like"/>
    <property type="match status" value="1"/>
</dbReference>
<evidence type="ECO:0000259" key="3">
    <source>
        <dbReference type="PROSITE" id="PS50977"/>
    </source>
</evidence>
<evidence type="ECO:0000313" key="5">
    <source>
        <dbReference type="Proteomes" id="UP000198817"/>
    </source>
</evidence>
<dbReference type="Pfam" id="PF08359">
    <property type="entry name" value="TetR_C_4"/>
    <property type="match status" value="1"/>
</dbReference>
<sequence>MMRENRSLKEVIIESAWELFSEKGYDQTTINDIISKAGISKGSFYYYFRSKDTLLNTLSNVLDNKYKQFEMEMSRDMNRFDELIELNYRMHSYIGKKLDYRLLANLYASQLTKAEDSNLLDRNRYYFRMITRLIDEGQKRGEIVADRPVHEIARFYGLCERALISDWCMNNGEYDLGEMSHQYMPLLFSKFRGKPEK</sequence>
<dbReference type="Pfam" id="PF00440">
    <property type="entry name" value="TetR_N"/>
    <property type="match status" value="1"/>
</dbReference>
<evidence type="ECO:0000256" key="2">
    <source>
        <dbReference type="PROSITE-ProRule" id="PRU00335"/>
    </source>
</evidence>
<evidence type="ECO:0000313" key="4">
    <source>
        <dbReference type="EMBL" id="SFU57485.1"/>
    </source>
</evidence>
<dbReference type="Gene3D" id="1.10.357.10">
    <property type="entry name" value="Tetracycline Repressor, domain 2"/>
    <property type="match status" value="1"/>
</dbReference>
<dbReference type="InterPro" id="IPR036271">
    <property type="entry name" value="Tet_transcr_reg_TetR-rel_C_sf"/>
</dbReference>
<evidence type="ECO:0000256" key="1">
    <source>
        <dbReference type="ARBA" id="ARBA00023125"/>
    </source>
</evidence>
<dbReference type="OrthoDB" id="9785164at2"/>
<dbReference type="PROSITE" id="PS01081">
    <property type="entry name" value="HTH_TETR_1"/>
    <property type="match status" value="1"/>
</dbReference>
<dbReference type="GO" id="GO:0003700">
    <property type="term" value="F:DNA-binding transcription factor activity"/>
    <property type="evidence" value="ECO:0007669"/>
    <property type="project" value="TreeGrafter"/>
</dbReference>
<feature type="DNA-binding region" description="H-T-H motif" evidence="2">
    <location>
        <begin position="29"/>
        <end position="48"/>
    </location>
</feature>
<dbReference type="Gene3D" id="1.10.10.60">
    <property type="entry name" value="Homeodomain-like"/>
    <property type="match status" value="1"/>
</dbReference>
<dbReference type="RefSeq" id="WP_090471343.1">
    <property type="nucleotide sequence ID" value="NZ_FOWF01000015.1"/>
</dbReference>
<organism evidence="4 5">
    <name type="scientific">Eubacterium pyruvativorans</name>
    <dbReference type="NCBI Taxonomy" id="155865"/>
    <lineage>
        <taxon>Bacteria</taxon>
        <taxon>Bacillati</taxon>
        <taxon>Bacillota</taxon>
        <taxon>Clostridia</taxon>
        <taxon>Eubacteriales</taxon>
        <taxon>Eubacteriaceae</taxon>
        <taxon>Eubacterium</taxon>
    </lineage>
</organism>